<evidence type="ECO:0000259" key="11">
    <source>
        <dbReference type="PROSITE" id="PS51094"/>
    </source>
</evidence>
<keyword evidence="6" id="KW-0598">Phosphotransferase system</keyword>
<keyword evidence="2" id="KW-0813">Transport</keyword>
<evidence type="ECO:0000256" key="6">
    <source>
        <dbReference type="ARBA" id="ARBA00022683"/>
    </source>
</evidence>
<dbReference type="Gene3D" id="3.40.930.10">
    <property type="entry name" value="Mannitol-specific EII, Chain A"/>
    <property type="match status" value="1"/>
</dbReference>
<dbReference type="CDD" id="cd00211">
    <property type="entry name" value="PTS_IIA_fru"/>
    <property type="match status" value="1"/>
</dbReference>
<feature type="domain" description="PTS EIIA type-2" evidence="11">
    <location>
        <begin position="4"/>
        <end position="145"/>
    </location>
</feature>
<dbReference type="GO" id="GO:0005737">
    <property type="term" value="C:cytoplasm"/>
    <property type="evidence" value="ECO:0007669"/>
    <property type="project" value="UniProtKB-SubCell"/>
</dbReference>
<dbReference type="InterPro" id="IPR016152">
    <property type="entry name" value="PTrfase/Anion_transptr"/>
</dbReference>
<protein>
    <recommendedName>
        <fullName evidence="9">Ascorbate-specific PTS system EIIA component</fullName>
    </recommendedName>
    <alternativeName>
        <fullName evidence="10">Ascorbate-specific phosphotransferase enzyme IIA component</fullName>
    </alternativeName>
</protein>
<sequence>MLTELLQSETIQITNEVANWQDAIRIAASPLLQQNKIEKRYIQAMIDSIEHHGPYVVLTPKVAIPHARPSDGVNELSMSLLVLQKPVYFGPDKPVYVIIILAATDHTTHLQALVDLTQVLQEPSQIDNIIGCKRAKCVMDKIKQYATKEQL</sequence>
<dbReference type="Proteomes" id="UP000255295">
    <property type="component" value="Unassembled WGS sequence"/>
</dbReference>
<dbReference type="GO" id="GO:0016301">
    <property type="term" value="F:kinase activity"/>
    <property type="evidence" value="ECO:0007669"/>
    <property type="project" value="UniProtKB-KW"/>
</dbReference>
<keyword evidence="4" id="KW-0597">Phosphoprotein</keyword>
<dbReference type="PANTHER" id="PTHR36203">
    <property type="entry name" value="ASCORBATE-SPECIFIC PTS SYSTEM EIIA COMPONENT"/>
    <property type="match status" value="1"/>
</dbReference>
<evidence type="ECO:0000313" key="14">
    <source>
        <dbReference type="Proteomes" id="UP000238825"/>
    </source>
</evidence>
<reference evidence="13 15" key="2">
    <citation type="submission" date="2018-06" db="EMBL/GenBank/DDBJ databases">
        <authorList>
            <consortium name="Pathogen Informatics"/>
            <person name="Doyle S."/>
        </authorList>
    </citation>
    <scope>NUCLEOTIDE SEQUENCE [LARGE SCALE GENOMIC DNA]</scope>
    <source>
        <strain evidence="13 15">NCTC10338</strain>
    </source>
</reference>
<evidence type="ECO:0000313" key="12">
    <source>
        <dbReference type="EMBL" id="AVK97651.1"/>
    </source>
</evidence>
<evidence type="ECO:0000256" key="10">
    <source>
        <dbReference type="ARBA" id="ARBA00042072"/>
    </source>
</evidence>
<evidence type="ECO:0000256" key="2">
    <source>
        <dbReference type="ARBA" id="ARBA00022448"/>
    </source>
</evidence>
<proteinExistence type="predicted"/>
<dbReference type="SUPFAM" id="SSF55804">
    <property type="entry name" value="Phoshotransferase/anion transport protein"/>
    <property type="match status" value="1"/>
</dbReference>
<evidence type="ECO:0000256" key="9">
    <source>
        <dbReference type="ARBA" id="ARBA00041175"/>
    </source>
</evidence>
<keyword evidence="3" id="KW-0963">Cytoplasm</keyword>
<evidence type="ECO:0000256" key="1">
    <source>
        <dbReference type="ARBA" id="ARBA00004496"/>
    </source>
</evidence>
<dbReference type="Pfam" id="PF00359">
    <property type="entry name" value="PTS_EIIA_2"/>
    <property type="match status" value="1"/>
</dbReference>
<name>A0A2S0K2T7_LYSSH</name>
<organism evidence="12 14">
    <name type="scientific">Lysinibacillus sphaericus</name>
    <name type="common">Bacillus sphaericus</name>
    <dbReference type="NCBI Taxonomy" id="1421"/>
    <lineage>
        <taxon>Bacteria</taxon>
        <taxon>Bacillati</taxon>
        <taxon>Bacillota</taxon>
        <taxon>Bacilli</taxon>
        <taxon>Bacillales</taxon>
        <taxon>Bacillaceae</taxon>
        <taxon>Lysinibacillus</taxon>
    </lineage>
</organism>
<comment type="function">
    <text evidence="8">The phosphoenolpyruvate-dependent sugar phosphotransferase system (sugar PTS), a major carbohydrate active transport system, catalyzes the phosphorylation of incoming sugar substrates concomitantly with their translocation across the cell membrane. The enzyme II UlaABC PTS system is involved in ascorbate transport.</text>
</comment>
<dbReference type="EMBL" id="CP019980">
    <property type="protein sequence ID" value="AVK97651.1"/>
    <property type="molecule type" value="Genomic_DNA"/>
</dbReference>
<evidence type="ECO:0000313" key="13">
    <source>
        <dbReference type="EMBL" id="SUV16431.1"/>
    </source>
</evidence>
<evidence type="ECO:0000256" key="4">
    <source>
        <dbReference type="ARBA" id="ARBA00022553"/>
    </source>
</evidence>
<evidence type="ECO:0000256" key="5">
    <source>
        <dbReference type="ARBA" id="ARBA00022679"/>
    </source>
</evidence>
<comment type="subcellular location">
    <subcellularLocation>
        <location evidence="1">Cytoplasm</location>
    </subcellularLocation>
</comment>
<dbReference type="RefSeq" id="WP_024362385.1">
    <property type="nucleotide sequence ID" value="NZ_BJNS01000041.1"/>
</dbReference>
<dbReference type="InterPro" id="IPR051351">
    <property type="entry name" value="Ascorbate-PTS_EIIA_comp"/>
</dbReference>
<accession>A0A2S0K2T7</accession>
<keyword evidence="5 13" id="KW-0808">Transferase</keyword>
<evidence type="ECO:0000256" key="8">
    <source>
        <dbReference type="ARBA" id="ARBA00037387"/>
    </source>
</evidence>
<dbReference type="AlphaFoldDB" id="A0A2S0K2T7"/>
<evidence type="ECO:0000313" key="15">
    <source>
        <dbReference type="Proteomes" id="UP000255295"/>
    </source>
</evidence>
<gene>
    <name evidence="13" type="primary">ulaC</name>
    <name evidence="12" type="ORF">LS41612_15885</name>
    <name evidence="13" type="ORF">NCTC10338_01510</name>
</gene>
<dbReference type="PROSITE" id="PS51094">
    <property type="entry name" value="PTS_EIIA_TYPE_2"/>
    <property type="match status" value="1"/>
</dbReference>
<dbReference type="InterPro" id="IPR002178">
    <property type="entry name" value="PTS_EIIA_type-2_dom"/>
</dbReference>
<dbReference type="EMBL" id="UFSZ01000001">
    <property type="protein sequence ID" value="SUV16431.1"/>
    <property type="molecule type" value="Genomic_DNA"/>
</dbReference>
<dbReference type="GeneID" id="48277682"/>
<evidence type="ECO:0000256" key="3">
    <source>
        <dbReference type="ARBA" id="ARBA00022490"/>
    </source>
</evidence>
<dbReference type="Proteomes" id="UP000238825">
    <property type="component" value="Chromosome"/>
</dbReference>
<dbReference type="PANTHER" id="PTHR36203:SF1">
    <property type="entry name" value="ASCORBATE-SPECIFIC PTS SYSTEM EIIA COMPONENT"/>
    <property type="match status" value="1"/>
</dbReference>
<evidence type="ECO:0000256" key="7">
    <source>
        <dbReference type="ARBA" id="ARBA00022777"/>
    </source>
</evidence>
<dbReference type="GO" id="GO:0009401">
    <property type="term" value="P:phosphoenolpyruvate-dependent sugar phosphotransferase system"/>
    <property type="evidence" value="ECO:0007669"/>
    <property type="project" value="UniProtKB-KW"/>
</dbReference>
<keyword evidence="7" id="KW-0418">Kinase</keyword>
<reference evidence="12 14" key="1">
    <citation type="submission" date="2017-03" db="EMBL/GenBank/DDBJ databases">
        <title>The whole genome sequencing and assembly of Lysinibacillus sphaericus DSM 28T strain.</title>
        <authorList>
            <person name="Lee Y.-J."/>
            <person name="Yi H."/>
            <person name="Bahn Y.-S."/>
            <person name="Kim J.F."/>
            <person name="Lee D.-W."/>
        </authorList>
    </citation>
    <scope>NUCLEOTIDE SEQUENCE [LARGE SCALE GENOMIC DNA]</scope>
    <source>
        <strain evidence="12 14">DSM 28</strain>
    </source>
</reference>